<comment type="similarity">
    <text evidence="1">Belongs to the SsuE family.</text>
</comment>
<dbReference type="InterPro" id="IPR029039">
    <property type="entry name" value="Flavoprotein-like_sf"/>
</dbReference>
<evidence type="ECO:0000256" key="3">
    <source>
        <dbReference type="ARBA" id="ARBA00022643"/>
    </source>
</evidence>
<keyword evidence="4" id="KW-0560">Oxidoreductase</keyword>
<keyword evidence="2" id="KW-0285">Flavoprotein</keyword>
<organism evidence="6 7">
    <name type="scientific">Phyllobacterium sophorae</name>
    <dbReference type="NCBI Taxonomy" id="1520277"/>
    <lineage>
        <taxon>Bacteria</taxon>
        <taxon>Pseudomonadati</taxon>
        <taxon>Pseudomonadota</taxon>
        <taxon>Alphaproteobacteria</taxon>
        <taxon>Hyphomicrobiales</taxon>
        <taxon>Phyllobacteriaceae</taxon>
        <taxon>Phyllobacterium</taxon>
    </lineage>
</organism>
<feature type="domain" description="NADPH-dependent FMN reductase-like" evidence="5">
    <location>
        <begin position="6"/>
        <end position="149"/>
    </location>
</feature>
<dbReference type="SUPFAM" id="SSF52218">
    <property type="entry name" value="Flavoproteins"/>
    <property type="match status" value="1"/>
</dbReference>
<dbReference type="RefSeq" id="WP_106663597.1">
    <property type="nucleotide sequence ID" value="NZ_PGGM01000003.1"/>
</dbReference>
<dbReference type="InterPro" id="IPR005025">
    <property type="entry name" value="FMN_Rdtase-like_dom"/>
</dbReference>
<evidence type="ECO:0000313" key="7">
    <source>
        <dbReference type="Proteomes" id="UP000241764"/>
    </source>
</evidence>
<sequence length="186" mass="20155">MPNPAVVGISGNFQRPSKSRSLVADVVGRIGKQYGLASEVYDLIDFGDTLGSARHAGNLDDAGERIIARILAADVLVVGTPTYKGSYTGLFKHVIDLLDPFALQGKPVLLTATGGSDRHALIIEHQLRPLFGFFMAHTLPTGIFAIDRDFQDYEIVTEHIGSRIAQAVREVRPFLNPRDAITSAAE</sequence>
<evidence type="ECO:0000313" key="6">
    <source>
        <dbReference type="EMBL" id="PSH65182.1"/>
    </source>
</evidence>
<keyword evidence="7" id="KW-1185">Reference proteome</keyword>
<dbReference type="Proteomes" id="UP000241764">
    <property type="component" value="Unassembled WGS sequence"/>
</dbReference>
<name>A0A2P7BFH7_9HYPH</name>
<keyword evidence="3" id="KW-0288">FMN</keyword>
<evidence type="ECO:0000259" key="5">
    <source>
        <dbReference type="Pfam" id="PF03358"/>
    </source>
</evidence>
<dbReference type="OrthoDB" id="1643408at2"/>
<dbReference type="InterPro" id="IPR019912">
    <property type="entry name" value="FMN_Rdtase_MsuE-like"/>
</dbReference>
<evidence type="ECO:0000256" key="2">
    <source>
        <dbReference type="ARBA" id="ARBA00022630"/>
    </source>
</evidence>
<dbReference type="PANTHER" id="PTHR43408:SF2">
    <property type="entry name" value="FMN REDUCTASE (NADPH)"/>
    <property type="match status" value="1"/>
</dbReference>
<reference evidence="7" key="1">
    <citation type="submission" date="2017-11" db="EMBL/GenBank/DDBJ databases">
        <authorList>
            <person name="Kuznetsova I."/>
            <person name="Sazanova A."/>
            <person name="Chirak E."/>
            <person name="Safronova V."/>
            <person name="Willems A."/>
        </authorList>
    </citation>
    <scope>NUCLEOTIDE SEQUENCE [LARGE SCALE GENOMIC DNA]</scope>
    <source>
        <strain evidence="7">CCBAU 03422</strain>
    </source>
</reference>
<protein>
    <submittedName>
        <fullName evidence="6">FMN reductase</fullName>
    </submittedName>
</protein>
<dbReference type="AlphaFoldDB" id="A0A2P7BFH7"/>
<gene>
    <name evidence="6" type="primary">msuE</name>
    <name evidence="6" type="ORF">CU103_09175</name>
</gene>
<dbReference type="InterPro" id="IPR051814">
    <property type="entry name" value="NAD(P)H-dep_FMN_reductase"/>
</dbReference>
<dbReference type="Gene3D" id="3.40.50.360">
    <property type="match status" value="1"/>
</dbReference>
<dbReference type="NCBIfam" id="TIGR03566">
    <property type="entry name" value="FMN_reduc_MsuE"/>
    <property type="match status" value="1"/>
</dbReference>
<dbReference type="GO" id="GO:0016491">
    <property type="term" value="F:oxidoreductase activity"/>
    <property type="evidence" value="ECO:0007669"/>
    <property type="project" value="UniProtKB-KW"/>
</dbReference>
<accession>A0A2P7BFH7</accession>
<dbReference type="PANTHER" id="PTHR43408">
    <property type="entry name" value="FMN REDUCTASE (NADPH)"/>
    <property type="match status" value="1"/>
</dbReference>
<evidence type="ECO:0000256" key="1">
    <source>
        <dbReference type="ARBA" id="ARBA00005990"/>
    </source>
</evidence>
<comment type="caution">
    <text evidence="6">The sequence shown here is derived from an EMBL/GenBank/DDBJ whole genome shotgun (WGS) entry which is preliminary data.</text>
</comment>
<proteinExistence type="inferred from homology"/>
<evidence type="ECO:0000256" key="4">
    <source>
        <dbReference type="ARBA" id="ARBA00023002"/>
    </source>
</evidence>
<dbReference type="Pfam" id="PF03358">
    <property type="entry name" value="FMN_red"/>
    <property type="match status" value="1"/>
</dbReference>
<dbReference type="EMBL" id="PGGM01000003">
    <property type="protein sequence ID" value="PSH65182.1"/>
    <property type="molecule type" value="Genomic_DNA"/>
</dbReference>